<accession>A0A067Q357</accession>
<organism evidence="2 3">
    <name type="scientific">Jaapia argillacea MUCL 33604</name>
    <dbReference type="NCBI Taxonomy" id="933084"/>
    <lineage>
        <taxon>Eukaryota</taxon>
        <taxon>Fungi</taxon>
        <taxon>Dikarya</taxon>
        <taxon>Basidiomycota</taxon>
        <taxon>Agaricomycotina</taxon>
        <taxon>Agaricomycetes</taxon>
        <taxon>Agaricomycetidae</taxon>
        <taxon>Jaapiales</taxon>
        <taxon>Jaapiaceae</taxon>
        <taxon>Jaapia</taxon>
    </lineage>
</organism>
<dbReference type="SUPFAM" id="SSF52047">
    <property type="entry name" value="RNI-like"/>
    <property type="match status" value="1"/>
</dbReference>
<reference evidence="3" key="1">
    <citation type="journal article" date="2014" name="Proc. Natl. Acad. Sci. U.S.A.">
        <title>Extensive sampling of basidiomycete genomes demonstrates inadequacy of the white-rot/brown-rot paradigm for wood decay fungi.</title>
        <authorList>
            <person name="Riley R."/>
            <person name="Salamov A.A."/>
            <person name="Brown D.W."/>
            <person name="Nagy L.G."/>
            <person name="Floudas D."/>
            <person name="Held B.W."/>
            <person name="Levasseur A."/>
            <person name="Lombard V."/>
            <person name="Morin E."/>
            <person name="Otillar R."/>
            <person name="Lindquist E.A."/>
            <person name="Sun H."/>
            <person name="LaButti K.M."/>
            <person name="Schmutz J."/>
            <person name="Jabbour D."/>
            <person name="Luo H."/>
            <person name="Baker S.E."/>
            <person name="Pisabarro A.G."/>
            <person name="Walton J.D."/>
            <person name="Blanchette R.A."/>
            <person name="Henrissat B."/>
            <person name="Martin F."/>
            <person name="Cullen D."/>
            <person name="Hibbett D.S."/>
            <person name="Grigoriev I.V."/>
        </authorList>
    </citation>
    <scope>NUCLEOTIDE SEQUENCE [LARGE SCALE GENOMIC DNA]</scope>
    <source>
        <strain evidence="3">MUCL 33604</strain>
    </source>
</reference>
<dbReference type="Gene3D" id="3.80.10.10">
    <property type="entry name" value="Ribonuclease Inhibitor"/>
    <property type="match status" value="1"/>
</dbReference>
<dbReference type="Proteomes" id="UP000027265">
    <property type="component" value="Unassembled WGS sequence"/>
</dbReference>
<dbReference type="InParanoid" id="A0A067Q357"/>
<feature type="region of interest" description="Disordered" evidence="1">
    <location>
        <begin position="643"/>
        <end position="671"/>
    </location>
</feature>
<proteinExistence type="predicted"/>
<keyword evidence="3" id="KW-1185">Reference proteome</keyword>
<evidence type="ECO:0000313" key="2">
    <source>
        <dbReference type="EMBL" id="KDQ61414.1"/>
    </source>
</evidence>
<dbReference type="InterPro" id="IPR032675">
    <property type="entry name" value="LRR_dom_sf"/>
</dbReference>
<protein>
    <submittedName>
        <fullName evidence="2">Uncharacterized protein</fullName>
    </submittedName>
</protein>
<sequence length="671" mass="74449">MSGSEWEDTSDSEPAVDEFRELDFGGPSTAASRYLIPPLHPPFIPFPTFRGRMPMQDKVTEQKLLALSVTHKPNPALTEIDTSIATHLESVRQLRSKRNALVPISCLPPELLAKIFIEYAMCTDMAAEPAMSFRPEVWWIATTHVCRHWREVGLGTPRLWSRPPFKKPKWAKEMLIRSKSAPLQVNATIGNMEHLRAVESALKHMSRIQVLSIAGPRSELGKLTLSSPAPLLESLSLNNWTEHDRYSIPTNAFNLETPSLRKLELRKCSPNWSSPMYEGLSTLKVEAIPKSARPTLPRLLQILACMPQLESLSLLECLPSHPPSQSHPTPSSSSGTTTIPLPASITVNLDKLVTLQLQGASLDCTALLSSLSINPKTRLNLETYSPVLAHFGALFKSTKSLGLSTPMLGLRVSSQYGCVRLRWYDRLEPDPYKPELGLRVMPDITAPHTEIYLNRLSGPDSNAGYGGLVVGACGALDLRRLEVMQLSGSIDTGTIPYKWWRSLFGKSVKLKLLSIEGHTCFDFVAAIGRGIDPEGPASPRKEPAGKAKAGPSSSSTSTTTRAQKPLLFPQLKKLEIHGADFESGWYSNPFIDLSFYELLLKSLRSRKRGGKQVEELELVACSHIFEDDVIRLGKVVGRVDWDGEDCADEDEDEDEDDISDEGEDYMFSDYY</sequence>
<feature type="region of interest" description="Disordered" evidence="1">
    <location>
        <begin position="534"/>
        <end position="561"/>
    </location>
</feature>
<dbReference type="EMBL" id="KL197712">
    <property type="protein sequence ID" value="KDQ61414.1"/>
    <property type="molecule type" value="Genomic_DNA"/>
</dbReference>
<evidence type="ECO:0000256" key="1">
    <source>
        <dbReference type="SAM" id="MobiDB-lite"/>
    </source>
</evidence>
<gene>
    <name evidence="2" type="ORF">JAAARDRAFT_190188</name>
</gene>
<dbReference type="AlphaFoldDB" id="A0A067Q357"/>
<dbReference type="STRING" id="933084.A0A067Q357"/>
<feature type="compositionally biased region" description="Low complexity" evidence="1">
    <location>
        <begin position="552"/>
        <end position="561"/>
    </location>
</feature>
<name>A0A067Q357_9AGAM</name>
<evidence type="ECO:0000313" key="3">
    <source>
        <dbReference type="Proteomes" id="UP000027265"/>
    </source>
</evidence>
<dbReference type="OrthoDB" id="3181669at2759"/>
<dbReference type="HOGENOM" id="CLU_024199_2_3_1"/>